<name>A0A4Z1P9T0_9PEZI</name>
<protein>
    <submittedName>
        <fullName evidence="1">Uncharacterized protein</fullName>
    </submittedName>
</protein>
<accession>A0A4Z1P9T0</accession>
<organism evidence="1 2">
    <name type="scientific">Venturia nashicola</name>
    <dbReference type="NCBI Taxonomy" id="86259"/>
    <lineage>
        <taxon>Eukaryota</taxon>
        <taxon>Fungi</taxon>
        <taxon>Dikarya</taxon>
        <taxon>Ascomycota</taxon>
        <taxon>Pezizomycotina</taxon>
        <taxon>Dothideomycetes</taxon>
        <taxon>Pleosporomycetidae</taxon>
        <taxon>Venturiales</taxon>
        <taxon>Venturiaceae</taxon>
        <taxon>Venturia</taxon>
    </lineage>
</organism>
<evidence type="ECO:0000313" key="1">
    <source>
        <dbReference type="EMBL" id="TID17553.1"/>
    </source>
</evidence>
<dbReference type="EMBL" id="SNSC02000016">
    <property type="protein sequence ID" value="TID17553.1"/>
    <property type="molecule type" value="Genomic_DNA"/>
</dbReference>
<keyword evidence="2" id="KW-1185">Reference proteome</keyword>
<dbReference type="AlphaFoldDB" id="A0A4Z1P9T0"/>
<gene>
    <name evidence="1" type="ORF">E6O75_ATG08299</name>
</gene>
<sequence length="703" mass="78951">MFGFGNSRRTLRDNDIFDVPDVQELVQTFPQKISSGDEFNPDPSELMMLVSGEGFIVRSFVTQLLENELEKKDGRLNVANLAASLNVAPEDLLRIFRDDQTAFFSKARSSILTRPELKNILEQLQSRADKMFVPATQFANELDMDPKDLIRLAEMSDDLVQEGPLQLLQNPRASPPSLGSTSYPYIHTLSLLLKTKKSLMEKMTSAQAEAKPTSWNFSEMTGLSKDAFSRLAQSLFPPTEKTDAIEGDFESVEDGVRFVPHSYILRKVKHHAKEVARGDKVYCDLENLSKLYPKLLPNVSSAQEFVETVAHERDGASAEFHVVSHYAIGNSSLNSNARTILEKLSDDRFTNTKPYLKNFPREIDDEVRALLHNQTISYYCENGANREDILSHGDWLILAALITDLASAATRLGKTAANEQWQIQSENPVHLTILSPPIFLERFHKESELPLELLRHLWAIQGSGSESISVAAMTAFEKRIAELQQENQDLFMSLWTSRAVLKSYLYNAGLQALPTSPLKDQLSELRSAHLLEDLIPNTIKRARTKGLVRTANLSRQISKLETEIAPTKDVRKSSPQDSISKFAKKMSIGTPSSNQLTTAKKEHIEDMVAAMNKDKDGPRLFLSLVIVLCASRKEGIIYATGKFAPKLLKVIKEDLDEGLYKRLEEIKELVKLGKVDKTVRVEMRELAAKVVRDMVGENGESEM</sequence>
<evidence type="ECO:0000313" key="2">
    <source>
        <dbReference type="Proteomes" id="UP000298493"/>
    </source>
</evidence>
<reference evidence="1 2" key="1">
    <citation type="submission" date="2019-04" db="EMBL/GenBank/DDBJ databases">
        <title>High contiguity whole genome sequence and gene annotation resource for two Venturia nashicola isolates.</title>
        <authorList>
            <person name="Prokchorchik M."/>
            <person name="Won K."/>
            <person name="Lee Y."/>
            <person name="Choi E.D."/>
            <person name="Segonzac C."/>
            <person name="Sohn K.H."/>
        </authorList>
    </citation>
    <scope>NUCLEOTIDE SEQUENCE [LARGE SCALE GENOMIC DNA]</scope>
    <source>
        <strain evidence="1 2">PRI2</strain>
    </source>
</reference>
<dbReference type="Proteomes" id="UP000298493">
    <property type="component" value="Unassembled WGS sequence"/>
</dbReference>
<dbReference type="STRING" id="86259.A0A4Z1P9T0"/>
<proteinExistence type="predicted"/>
<comment type="caution">
    <text evidence="1">The sequence shown here is derived from an EMBL/GenBank/DDBJ whole genome shotgun (WGS) entry which is preliminary data.</text>
</comment>